<accession>A0A1Y4LY62</accession>
<dbReference type="RefSeq" id="WP_087158709.1">
    <property type="nucleotide sequence ID" value="NZ_JADMUL010000001.1"/>
</dbReference>
<evidence type="ECO:0000256" key="2">
    <source>
        <dbReference type="ARBA" id="ARBA00008017"/>
    </source>
</evidence>
<feature type="domain" description="Mechanosensitive ion channel MscS C-terminal" evidence="9">
    <location>
        <begin position="162"/>
        <end position="235"/>
    </location>
</feature>
<feature type="transmembrane region" description="Helical" evidence="7">
    <location>
        <begin position="6"/>
        <end position="28"/>
    </location>
</feature>
<keyword evidence="5 7" id="KW-1133">Transmembrane helix</keyword>
<dbReference type="PANTHER" id="PTHR30221">
    <property type="entry name" value="SMALL-CONDUCTANCE MECHANOSENSITIVE CHANNEL"/>
    <property type="match status" value="1"/>
</dbReference>
<dbReference type="InterPro" id="IPR006685">
    <property type="entry name" value="MscS_channel_2nd"/>
</dbReference>
<dbReference type="InterPro" id="IPR049278">
    <property type="entry name" value="MS_channel_C"/>
</dbReference>
<sequence length="254" mass="28492">MEWLIRTGTTLLIVAVGFILGPVLKKGIIKLSKNASDKGALTFIGSAVSLLTKIAGIIIALSQLGVNTNVIVGAFSAAGLGISLALKDNMANVAGGMQILFTRPFMVGDYISVENKEGTVVRIELMFTVVKTPSAQEIIVPNSLMVQEIIINYSRDEYRRISLQFPVSISTDVQALREICIDILKKDSSVIMEKPYEVIIDRMDERSIWMGVYCWTKFDEYWDTYHRIYDAIQKNRFTQTIEPPYESVQILDKR</sequence>
<evidence type="ECO:0000256" key="3">
    <source>
        <dbReference type="ARBA" id="ARBA00022475"/>
    </source>
</evidence>
<dbReference type="SUPFAM" id="SSF82861">
    <property type="entry name" value="Mechanosensitive channel protein MscS (YggB), transmembrane region"/>
    <property type="match status" value="1"/>
</dbReference>
<proteinExistence type="inferred from homology"/>
<keyword evidence="3" id="KW-1003">Cell membrane</keyword>
<comment type="subcellular location">
    <subcellularLocation>
        <location evidence="1">Cell membrane</location>
        <topology evidence="1">Multi-pass membrane protein</topology>
    </subcellularLocation>
</comment>
<feature type="domain" description="Mechanosensitive ion channel MscS" evidence="8">
    <location>
        <begin position="90"/>
        <end position="155"/>
    </location>
</feature>
<dbReference type="InterPro" id="IPR011014">
    <property type="entry name" value="MscS_channel_TM-2"/>
</dbReference>
<feature type="transmembrane region" description="Helical" evidence="7">
    <location>
        <begin position="68"/>
        <end position="86"/>
    </location>
</feature>
<evidence type="ECO:0000313" key="11">
    <source>
        <dbReference type="EMBL" id="OUP60041.1"/>
    </source>
</evidence>
<dbReference type="Gene3D" id="3.30.70.100">
    <property type="match status" value="1"/>
</dbReference>
<reference evidence="11" key="2">
    <citation type="journal article" date="2018" name="BMC Genomics">
        <title>Whole genome sequencing and function prediction of 133 gut anaerobes isolated from chicken caecum in pure cultures.</title>
        <authorList>
            <person name="Medvecky M."/>
            <person name="Cejkova D."/>
            <person name="Polansky O."/>
            <person name="Karasova D."/>
            <person name="Kubasova T."/>
            <person name="Cizek A."/>
            <person name="Rychlik I."/>
        </authorList>
    </citation>
    <scope>NUCLEOTIDE SEQUENCE</scope>
    <source>
        <strain evidence="11">An178</strain>
    </source>
</reference>
<evidence type="ECO:0000256" key="7">
    <source>
        <dbReference type="SAM" id="Phobius"/>
    </source>
</evidence>
<dbReference type="GO" id="GO:0005886">
    <property type="term" value="C:plasma membrane"/>
    <property type="evidence" value="ECO:0007669"/>
    <property type="project" value="UniProtKB-SubCell"/>
</dbReference>
<evidence type="ECO:0000256" key="6">
    <source>
        <dbReference type="ARBA" id="ARBA00023136"/>
    </source>
</evidence>
<name>A0A1Y4LY62_9FIRM</name>
<evidence type="ECO:0000313" key="10">
    <source>
        <dbReference type="EMBL" id="MDC0827189.1"/>
    </source>
</evidence>
<reference evidence="10" key="3">
    <citation type="submission" date="2023-01" db="EMBL/GenBank/DDBJ databases">
        <title>Human gut microbiome strain richness.</title>
        <authorList>
            <person name="Chen-Liaw A."/>
        </authorList>
    </citation>
    <scope>NUCLEOTIDE SEQUENCE</scope>
    <source>
        <strain evidence="10">D55st1_G4_D55t1_190419</strain>
    </source>
</reference>
<dbReference type="Pfam" id="PF21082">
    <property type="entry name" value="MS_channel_3rd"/>
    <property type="match status" value="1"/>
</dbReference>
<dbReference type="GO" id="GO:0008381">
    <property type="term" value="F:mechanosensitive monoatomic ion channel activity"/>
    <property type="evidence" value="ECO:0007669"/>
    <property type="project" value="InterPro"/>
</dbReference>
<comment type="caution">
    <text evidence="11">The sequence shown here is derived from an EMBL/GenBank/DDBJ whole genome shotgun (WGS) entry which is preliminary data.</text>
</comment>
<dbReference type="SUPFAM" id="SSF82689">
    <property type="entry name" value="Mechanosensitive channel protein MscS (YggB), C-terminal domain"/>
    <property type="match status" value="1"/>
</dbReference>
<organism evidence="11 12">
    <name type="scientific">Faecalitalea cylindroides</name>
    <dbReference type="NCBI Taxonomy" id="39483"/>
    <lineage>
        <taxon>Bacteria</taxon>
        <taxon>Bacillati</taxon>
        <taxon>Bacillota</taxon>
        <taxon>Erysipelotrichia</taxon>
        <taxon>Erysipelotrichales</taxon>
        <taxon>Erysipelotrichaceae</taxon>
        <taxon>Faecalitalea</taxon>
    </lineage>
</organism>
<evidence type="ECO:0000256" key="5">
    <source>
        <dbReference type="ARBA" id="ARBA00022989"/>
    </source>
</evidence>
<evidence type="ECO:0000259" key="8">
    <source>
        <dbReference type="Pfam" id="PF00924"/>
    </source>
</evidence>
<dbReference type="Proteomes" id="UP000195447">
    <property type="component" value="Unassembled WGS sequence"/>
</dbReference>
<dbReference type="InterPro" id="IPR045275">
    <property type="entry name" value="MscS_archaea/bacteria_type"/>
</dbReference>
<dbReference type="InterPro" id="IPR010920">
    <property type="entry name" value="LSM_dom_sf"/>
</dbReference>
<evidence type="ECO:0000313" key="12">
    <source>
        <dbReference type="Proteomes" id="UP000195447"/>
    </source>
</evidence>
<keyword evidence="12" id="KW-1185">Reference proteome</keyword>
<dbReference type="PANTHER" id="PTHR30221:SF1">
    <property type="entry name" value="SMALL-CONDUCTANCE MECHANOSENSITIVE CHANNEL"/>
    <property type="match status" value="1"/>
</dbReference>
<dbReference type="EMBL" id="JAQNCK010000001">
    <property type="protein sequence ID" value="MDC0827189.1"/>
    <property type="molecule type" value="Genomic_DNA"/>
</dbReference>
<dbReference type="InterPro" id="IPR023408">
    <property type="entry name" value="MscS_beta-dom_sf"/>
</dbReference>
<dbReference type="EMBL" id="NFKM01000011">
    <property type="protein sequence ID" value="OUP60041.1"/>
    <property type="molecule type" value="Genomic_DNA"/>
</dbReference>
<dbReference type="SUPFAM" id="SSF50182">
    <property type="entry name" value="Sm-like ribonucleoproteins"/>
    <property type="match status" value="1"/>
</dbReference>
<reference evidence="12" key="1">
    <citation type="submission" date="2017-04" db="EMBL/GenBank/DDBJ databases">
        <title>Function of individual gut microbiota members based on whole genome sequencing of pure cultures obtained from chicken caecum.</title>
        <authorList>
            <person name="Medvecky M."/>
            <person name="Cejkova D."/>
            <person name="Polansky O."/>
            <person name="Karasova D."/>
            <person name="Kubasova T."/>
            <person name="Cizek A."/>
            <person name="Rychlik I."/>
        </authorList>
    </citation>
    <scope>NUCLEOTIDE SEQUENCE [LARGE SCALE GENOMIC DNA]</scope>
    <source>
        <strain evidence="12">An178</strain>
    </source>
</reference>
<dbReference type="AlphaFoldDB" id="A0A1Y4LY62"/>
<evidence type="ECO:0000256" key="1">
    <source>
        <dbReference type="ARBA" id="ARBA00004651"/>
    </source>
</evidence>
<dbReference type="InterPro" id="IPR011066">
    <property type="entry name" value="MscS_channel_C_sf"/>
</dbReference>
<keyword evidence="6 7" id="KW-0472">Membrane</keyword>
<dbReference type="Pfam" id="PF00924">
    <property type="entry name" value="MS_channel_2nd"/>
    <property type="match status" value="1"/>
</dbReference>
<dbReference type="Gene3D" id="2.30.30.60">
    <property type="match status" value="1"/>
</dbReference>
<gene>
    <name evidence="11" type="ORF">B5F14_06380</name>
    <name evidence="10" type="ORF">POG00_00530</name>
</gene>
<keyword evidence="4 7" id="KW-0812">Transmembrane</keyword>
<dbReference type="Proteomes" id="UP001220658">
    <property type="component" value="Unassembled WGS sequence"/>
</dbReference>
<dbReference type="Gene3D" id="1.10.287.1260">
    <property type="match status" value="1"/>
</dbReference>
<evidence type="ECO:0000256" key="4">
    <source>
        <dbReference type="ARBA" id="ARBA00022692"/>
    </source>
</evidence>
<evidence type="ECO:0000259" key="9">
    <source>
        <dbReference type="Pfam" id="PF21082"/>
    </source>
</evidence>
<feature type="transmembrane region" description="Helical" evidence="7">
    <location>
        <begin position="40"/>
        <end position="62"/>
    </location>
</feature>
<comment type="similarity">
    <text evidence="2">Belongs to the MscS (TC 1.A.23) family.</text>
</comment>
<protein>
    <submittedName>
        <fullName evidence="10">Mechanosensitive ion channel family protein</fullName>
    </submittedName>
</protein>